<gene>
    <name evidence="2" type="ORF">CB5_LOCUS10444</name>
</gene>
<organism evidence="2">
    <name type="scientific">Ananas comosus var. bracteatus</name>
    <name type="common">red pineapple</name>
    <dbReference type="NCBI Taxonomy" id="296719"/>
    <lineage>
        <taxon>Eukaryota</taxon>
        <taxon>Viridiplantae</taxon>
        <taxon>Streptophyta</taxon>
        <taxon>Embryophyta</taxon>
        <taxon>Tracheophyta</taxon>
        <taxon>Spermatophyta</taxon>
        <taxon>Magnoliopsida</taxon>
        <taxon>Liliopsida</taxon>
        <taxon>Poales</taxon>
        <taxon>Bromeliaceae</taxon>
        <taxon>Bromelioideae</taxon>
        <taxon>Ananas</taxon>
    </lineage>
</organism>
<dbReference type="GO" id="GO:0015074">
    <property type="term" value="P:DNA integration"/>
    <property type="evidence" value="ECO:0007669"/>
    <property type="project" value="InterPro"/>
</dbReference>
<reference evidence="2" key="1">
    <citation type="submission" date="2020-07" db="EMBL/GenBank/DDBJ databases">
        <authorList>
            <person name="Lin J."/>
        </authorList>
    </citation>
    <scope>NUCLEOTIDE SEQUENCE</scope>
</reference>
<dbReference type="InterPro" id="IPR012337">
    <property type="entry name" value="RNaseH-like_sf"/>
</dbReference>
<dbReference type="InterPro" id="IPR001584">
    <property type="entry name" value="Integrase_cat-core"/>
</dbReference>
<name>A0A6V7P8V2_ANACO</name>
<dbReference type="Gene3D" id="3.30.420.10">
    <property type="entry name" value="Ribonuclease H-like superfamily/Ribonuclease H"/>
    <property type="match status" value="1"/>
</dbReference>
<evidence type="ECO:0000259" key="1">
    <source>
        <dbReference type="PROSITE" id="PS50994"/>
    </source>
</evidence>
<dbReference type="GO" id="GO:0003676">
    <property type="term" value="F:nucleic acid binding"/>
    <property type="evidence" value="ECO:0007669"/>
    <property type="project" value="InterPro"/>
</dbReference>
<evidence type="ECO:0000313" key="2">
    <source>
        <dbReference type="EMBL" id="CAD1827233.1"/>
    </source>
</evidence>
<accession>A0A6V7P8V2</accession>
<dbReference type="SUPFAM" id="SSF53098">
    <property type="entry name" value="Ribonuclease H-like"/>
    <property type="match status" value="1"/>
</dbReference>
<sequence>MWRRCLSDEEAQKAMEEVHSGVCGAYQSGPKMYHKLKVMATFWSKMAKDCVEYAKKCHQCQIHGEIPHRPPSPLHPTVPAWSFAAWGTYVIGPIEPPSRRGHRFILAATDYFSRWTEAVPLREVKADNVVGFFEHHIIYRFGVPNRVISDNGPA</sequence>
<proteinExistence type="predicted"/>
<dbReference type="EMBL" id="LR862146">
    <property type="protein sequence ID" value="CAD1827233.1"/>
    <property type="molecule type" value="Genomic_DNA"/>
</dbReference>
<dbReference type="InterPro" id="IPR052160">
    <property type="entry name" value="Gypsy_RT_Integrase-like"/>
</dbReference>
<dbReference type="InterPro" id="IPR041588">
    <property type="entry name" value="Integrase_H2C2"/>
</dbReference>
<protein>
    <recommendedName>
        <fullName evidence="1">Integrase catalytic domain-containing protein</fullName>
    </recommendedName>
</protein>
<feature type="domain" description="Integrase catalytic" evidence="1">
    <location>
        <begin position="75"/>
        <end position="154"/>
    </location>
</feature>
<dbReference type="Pfam" id="PF17921">
    <property type="entry name" value="Integrase_H2C2"/>
    <property type="match status" value="1"/>
</dbReference>
<dbReference type="AlphaFoldDB" id="A0A6V7P8V2"/>
<dbReference type="Gene3D" id="1.10.340.70">
    <property type="match status" value="1"/>
</dbReference>
<dbReference type="InterPro" id="IPR036397">
    <property type="entry name" value="RNaseH_sf"/>
</dbReference>
<dbReference type="PANTHER" id="PTHR47266">
    <property type="entry name" value="ENDONUCLEASE-RELATED"/>
    <property type="match status" value="1"/>
</dbReference>
<dbReference type="PROSITE" id="PS50994">
    <property type="entry name" value="INTEGRASE"/>
    <property type="match status" value="1"/>
</dbReference>